<proteinExistence type="predicted"/>
<name>A0A284QSX8_ARMOS</name>
<keyword evidence="3" id="KW-1185">Reference proteome</keyword>
<reference evidence="3" key="1">
    <citation type="journal article" date="2017" name="Nat. Ecol. Evol.">
        <title>Genome expansion and lineage-specific genetic innovations in the forest pathogenic fungi Armillaria.</title>
        <authorList>
            <person name="Sipos G."/>
            <person name="Prasanna A.N."/>
            <person name="Walter M.C."/>
            <person name="O'Connor E."/>
            <person name="Balint B."/>
            <person name="Krizsan K."/>
            <person name="Kiss B."/>
            <person name="Hess J."/>
            <person name="Varga T."/>
            <person name="Slot J."/>
            <person name="Riley R."/>
            <person name="Boka B."/>
            <person name="Rigling D."/>
            <person name="Barry K."/>
            <person name="Lee J."/>
            <person name="Mihaltcheva S."/>
            <person name="LaButti K."/>
            <person name="Lipzen A."/>
            <person name="Waldron R."/>
            <person name="Moloney N.M."/>
            <person name="Sperisen C."/>
            <person name="Kredics L."/>
            <person name="Vagvoelgyi C."/>
            <person name="Patrignani A."/>
            <person name="Fitzpatrick D."/>
            <person name="Nagy I."/>
            <person name="Doyle S."/>
            <person name="Anderson J.B."/>
            <person name="Grigoriev I.V."/>
            <person name="Gueldener U."/>
            <person name="Muensterkoetter M."/>
            <person name="Nagy L.G."/>
        </authorList>
    </citation>
    <scope>NUCLEOTIDE SEQUENCE [LARGE SCALE GENOMIC DNA]</scope>
    <source>
        <strain evidence="3">C18/9</strain>
    </source>
</reference>
<dbReference type="OMA" id="EHITTMP"/>
<dbReference type="OrthoDB" id="2984656at2759"/>
<feature type="region of interest" description="Disordered" evidence="1">
    <location>
        <begin position="179"/>
        <end position="233"/>
    </location>
</feature>
<dbReference type="AlphaFoldDB" id="A0A284QSX8"/>
<feature type="compositionally biased region" description="Low complexity" evidence="1">
    <location>
        <begin position="180"/>
        <end position="232"/>
    </location>
</feature>
<protein>
    <submittedName>
        <fullName evidence="2">Uncharacterized protein</fullName>
    </submittedName>
</protein>
<evidence type="ECO:0000313" key="3">
    <source>
        <dbReference type="Proteomes" id="UP000219338"/>
    </source>
</evidence>
<dbReference type="EMBL" id="FUEG01000002">
    <property type="protein sequence ID" value="SJK99513.1"/>
    <property type="molecule type" value="Genomic_DNA"/>
</dbReference>
<dbReference type="Proteomes" id="UP000219338">
    <property type="component" value="Unassembled WGS sequence"/>
</dbReference>
<sequence length="261" mass="27274">MHGTALAMVAIYVATNNPSLSPQPHRTALRAGLLTTSYVLAYSVEHITTMPPVPRQLPAGKFCLSSAEAFLTSCGDSCTDDIQSKYQSARLRINPNDQYCNNYANTPGEGACYCGNYLNDAHAVSLLSSCIVNTCTIKAPQEVLDYIDVTGEFIPQMTGQLSLLCPNSIKAFAFTGDVQPPSSTGTTITSSSTSKSTSSSSSATPSPSHSSTASSTSTSSTSTGSPTSSPDSAPKKLVLMDSVYLATTLCGVIMAVTAYML</sequence>
<gene>
    <name evidence="2" type="ORF">ARMOST_02818</name>
</gene>
<organism evidence="2 3">
    <name type="scientific">Armillaria ostoyae</name>
    <name type="common">Armillaria root rot fungus</name>
    <dbReference type="NCBI Taxonomy" id="47428"/>
    <lineage>
        <taxon>Eukaryota</taxon>
        <taxon>Fungi</taxon>
        <taxon>Dikarya</taxon>
        <taxon>Basidiomycota</taxon>
        <taxon>Agaricomycotina</taxon>
        <taxon>Agaricomycetes</taxon>
        <taxon>Agaricomycetidae</taxon>
        <taxon>Agaricales</taxon>
        <taxon>Marasmiineae</taxon>
        <taxon>Physalacriaceae</taxon>
        <taxon>Armillaria</taxon>
    </lineage>
</organism>
<accession>A0A284QSX8</accession>
<evidence type="ECO:0000313" key="2">
    <source>
        <dbReference type="EMBL" id="SJK99513.1"/>
    </source>
</evidence>
<evidence type="ECO:0000256" key="1">
    <source>
        <dbReference type="SAM" id="MobiDB-lite"/>
    </source>
</evidence>